<feature type="region of interest" description="Disordered" evidence="1">
    <location>
        <begin position="595"/>
        <end position="621"/>
    </location>
</feature>
<dbReference type="PANTHER" id="PTHR46136:SF8">
    <property type="entry name" value="OS05G0324000 PROTEIN"/>
    <property type="match status" value="1"/>
</dbReference>
<dbReference type="STRING" id="40149.A0A0E0CML8"/>
<name>A0A0E0CML8_9ORYZ</name>
<accession>A0A0E0CML8</accession>
<feature type="region of interest" description="Disordered" evidence="1">
    <location>
        <begin position="1"/>
        <end position="37"/>
    </location>
</feature>
<protein>
    <submittedName>
        <fullName evidence="2">Uncharacterized protein</fullName>
    </submittedName>
</protein>
<feature type="compositionally biased region" description="Low complexity" evidence="1">
    <location>
        <begin position="485"/>
        <end position="496"/>
    </location>
</feature>
<dbReference type="Gramene" id="OMERI02G21750.1">
    <property type="protein sequence ID" value="OMERI02G21750.1"/>
    <property type="gene ID" value="OMERI02G21750"/>
</dbReference>
<dbReference type="InterPro" id="IPR052442">
    <property type="entry name" value="Env_Response_Regulator"/>
</dbReference>
<feature type="compositionally biased region" description="Low complexity" evidence="1">
    <location>
        <begin position="26"/>
        <end position="37"/>
    </location>
</feature>
<feature type="region of interest" description="Disordered" evidence="1">
    <location>
        <begin position="404"/>
        <end position="442"/>
    </location>
</feature>
<evidence type="ECO:0000313" key="3">
    <source>
        <dbReference type="Proteomes" id="UP000008021"/>
    </source>
</evidence>
<dbReference type="eggNOG" id="ENOG502RRNQ">
    <property type="taxonomic scope" value="Eukaryota"/>
</dbReference>
<evidence type="ECO:0000256" key="1">
    <source>
        <dbReference type="SAM" id="MobiDB-lite"/>
    </source>
</evidence>
<proteinExistence type="predicted"/>
<dbReference type="HOGENOM" id="CLU_407923_0_0_1"/>
<sequence>MTMVRQAEAVGVGVEPSSALGRKRSASASSRPTTARGRGAFGVRSVVFSVGGMSSSARRRLAARFRSELAGVRALLAKAAGFLAPEGAAPSSSPPAAAPCGAGRKDGRFLVAAGIRSGGAPAVDAGGENSGRKRKVSFLLERTDDAPMEMAPDGRTRLAARPASLSPPPRQRQAADGKIGVEEEEEDVDICGGASPLATALMSPLFPDVDLSELVGATGVKLLSPLQRKYIALADAERADACGVAPTVAPPALSPLLPAGYSELVGATGVSLLSPLPREHVALAERVDARGLGLVVSSTATTTTSPSLPPGFAELAVADAGGTKMLSPLPRKYVALAERGGVASTATTLPSLDELADATGVKMLSPLPRKYVALAEEEDDEYVDICGGASPVVIHKNHGEIIISNSNSSSSSPSSDSDSDSNSSSSSSSSSDSDSDESAAAATHALAIPTNACVSSAQPSSAAPAAPEVAQSAKKQEEKLPDQRTAAAAAAGVATAPPKPLTDLITRAQGAAARRRQDEKAQAREKARQELRKMERTTAPAMASNFIHPLDMKLLGLAAVEHMVSADEEARCRALRSAAPSLLEKLGLFLKADDGGDKVQRQQQPSFVAGDDDDVEEGEIR</sequence>
<feature type="compositionally biased region" description="Low complexity" evidence="1">
    <location>
        <begin position="456"/>
        <end position="473"/>
    </location>
</feature>
<reference evidence="2" key="1">
    <citation type="submission" date="2015-04" db="UniProtKB">
        <authorList>
            <consortium name="EnsemblPlants"/>
        </authorList>
    </citation>
    <scope>IDENTIFICATION</scope>
</reference>
<evidence type="ECO:0000313" key="2">
    <source>
        <dbReference type="EnsemblPlants" id="OMERI02G21750.1"/>
    </source>
</evidence>
<keyword evidence="3" id="KW-1185">Reference proteome</keyword>
<dbReference type="PANTHER" id="PTHR46136">
    <property type="entry name" value="TRANSCRIPTION FACTOR GTE8"/>
    <property type="match status" value="1"/>
</dbReference>
<feature type="compositionally biased region" description="Acidic residues" evidence="1">
    <location>
        <begin position="610"/>
        <end position="621"/>
    </location>
</feature>
<reference evidence="2" key="2">
    <citation type="submission" date="2018-05" db="EMBL/GenBank/DDBJ databases">
        <title>OmerRS3 (Oryza meridionalis Reference Sequence Version 3).</title>
        <authorList>
            <person name="Zhang J."/>
            <person name="Kudrna D."/>
            <person name="Lee S."/>
            <person name="Talag J."/>
            <person name="Welchert J."/>
            <person name="Wing R.A."/>
        </authorList>
    </citation>
    <scope>NUCLEOTIDE SEQUENCE [LARGE SCALE GENOMIC DNA]</scope>
    <source>
        <strain evidence="2">cv. OR44</strain>
    </source>
</reference>
<feature type="compositionally biased region" description="Basic and acidic residues" evidence="1">
    <location>
        <begin position="515"/>
        <end position="536"/>
    </location>
</feature>
<dbReference type="Proteomes" id="UP000008021">
    <property type="component" value="Chromosome 2"/>
</dbReference>
<feature type="region of interest" description="Disordered" evidence="1">
    <location>
        <begin position="159"/>
        <end position="185"/>
    </location>
</feature>
<dbReference type="AlphaFoldDB" id="A0A0E0CML8"/>
<dbReference type="EnsemblPlants" id="OMERI02G21750.1">
    <property type="protein sequence ID" value="OMERI02G21750.1"/>
    <property type="gene ID" value="OMERI02G21750"/>
</dbReference>
<feature type="region of interest" description="Disordered" evidence="1">
    <location>
        <begin position="456"/>
        <end position="537"/>
    </location>
</feature>
<organism evidence="2">
    <name type="scientific">Oryza meridionalis</name>
    <dbReference type="NCBI Taxonomy" id="40149"/>
    <lineage>
        <taxon>Eukaryota</taxon>
        <taxon>Viridiplantae</taxon>
        <taxon>Streptophyta</taxon>
        <taxon>Embryophyta</taxon>
        <taxon>Tracheophyta</taxon>
        <taxon>Spermatophyta</taxon>
        <taxon>Magnoliopsida</taxon>
        <taxon>Liliopsida</taxon>
        <taxon>Poales</taxon>
        <taxon>Poaceae</taxon>
        <taxon>BOP clade</taxon>
        <taxon>Oryzoideae</taxon>
        <taxon>Oryzeae</taxon>
        <taxon>Oryzinae</taxon>
        <taxon>Oryza</taxon>
    </lineage>
</organism>